<reference evidence="6 7" key="1">
    <citation type="journal article" date="2012" name="J. Bacteriol.">
        <title>Genome sequence of benzo(a)pyrene-degrading bacterium Novosphingobium pentaromativorans US6-1.</title>
        <authorList>
            <person name="Luo Y.R."/>
            <person name="Kang S.G."/>
            <person name="Kim S.J."/>
            <person name="Kim M.R."/>
            <person name="Li N."/>
            <person name="Lee J.H."/>
            <person name="Kwon K.K."/>
        </authorList>
    </citation>
    <scope>NUCLEOTIDE SEQUENCE [LARGE SCALE GENOMIC DNA]</scope>
    <source>
        <strain evidence="6 7">US6-1</strain>
    </source>
</reference>
<dbReference type="Gene3D" id="1.10.10.10">
    <property type="entry name" value="Winged helix-like DNA-binding domain superfamily/Winged helix DNA-binding domain"/>
    <property type="match status" value="1"/>
</dbReference>
<dbReference type="Gene3D" id="6.10.250.690">
    <property type="match status" value="1"/>
</dbReference>
<dbReference type="InterPro" id="IPR039420">
    <property type="entry name" value="WalR-like"/>
</dbReference>
<evidence type="ECO:0000256" key="2">
    <source>
        <dbReference type="PROSITE-ProRule" id="PRU00169"/>
    </source>
</evidence>
<accession>G6EDI5</accession>
<gene>
    <name evidence="6" type="ORF">NSU_2406</name>
</gene>
<dbReference type="GO" id="GO:0005829">
    <property type="term" value="C:cytosol"/>
    <property type="evidence" value="ECO:0007669"/>
    <property type="project" value="TreeGrafter"/>
</dbReference>
<evidence type="ECO:0000256" key="1">
    <source>
        <dbReference type="ARBA" id="ARBA00023125"/>
    </source>
</evidence>
<evidence type="ECO:0000259" key="4">
    <source>
        <dbReference type="PROSITE" id="PS50110"/>
    </source>
</evidence>
<dbReference type="Pfam" id="PF00072">
    <property type="entry name" value="Response_reg"/>
    <property type="match status" value="1"/>
</dbReference>
<dbReference type="GO" id="GO:0000156">
    <property type="term" value="F:phosphorelay response regulator activity"/>
    <property type="evidence" value="ECO:0007669"/>
    <property type="project" value="TreeGrafter"/>
</dbReference>
<evidence type="ECO:0000313" key="7">
    <source>
        <dbReference type="Proteomes" id="UP000004030"/>
    </source>
</evidence>
<dbReference type="PATRIC" id="fig|1088721.3.peg.2379"/>
<name>G6EDI5_9SPHN</name>
<sequence>MQTLDVLVVEDDLRTRELVRECLEGKAQTTLVATCAEALHAAGEREFDVAIVDRMLPDIDGIEVVTELRRRGSQTPILLLTALGSVNDRVRGLDAGADDYLVKPFAQTELLARVAALYRRPLLGARTTQISVRDIDIDLLGRRVRRAGQTVHLQPREFDLLALLAQHAGRPVTRKMFLEQVWCIHYDPTTNIVESHISRLRSKLKRGFKDDPIETIQNVGYRMRESA</sequence>
<comment type="caution">
    <text evidence="6">The sequence shown here is derived from an EMBL/GenBank/DDBJ whole genome shotgun (WGS) entry which is preliminary data.</text>
</comment>
<keyword evidence="1 3" id="KW-0238">DNA-binding</keyword>
<dbReference type="CDD" id="cd00383">
    <property type="entry name" value="trans_reg_C"/>
    <property type="match status" value="1"/>
</dbReference>
<dbReference type="eggNOG" id="COG0745">
    <property type="taxonomic scope" value="Bacteria"/>
</dbReference>
<organism evidence="6 7">
    <name type="scientific">Novosphingobium pentaromativorans US6-1</name>
    <dbReference type="NCBI Taxonomy" id="1088721"/>
    <lineage>
        <taxon>Bacteria</taxon>
        <taxon>Pseudomonadati</taxon>
        <taxon>Pseudomonadota</taxon>
        <taxon>Alphaproteobacteria</taxon>
        <taxon>Sphingomonadales</taxon>
        <taxon>Sphingomonadaceae</taxon>
        <taxon>Novosphingobium</taxon>
    </lineage>
</organism>
<evidence type="ECO:0000256" key="3">
    <source>
        <dbReference type="PROSITE-ProRule" id="PRU01091"/>
    </source>
</evidence>
<dbReference type="SUPFAM" id="SSF52172">
    <property type="entry name" value="CheY-like"/>
    <property type="match status" value="1"/>
</dbReference>
<dbReference type="PROSITE" id="PS50110">
    <property type="entry name" value="RESPONSE_REGULATORY"/>
    <property type="match status" value="1"/>
</dbReference>
<dbReference type="InterPro" id="IPR001789">
    <property type="entry name" value="Sig_transdc_resp-reg_receiver"/>
</dbReference>
<dbReference type="SMART" id="SM00862">
    <property type="entry name" value="Trans_reg_C"/>
    <property type="match status" value="1"/>
</dbReference>
<dbReference type="PROSITE" id="PS51755">
    <property type="entry name" value="OMPR_PHOB"/>
    <property type="match status" value="1"/>
</dbReference>
<dbReference type="InterPro" id="IPR011006">
    <property type="entry name" value="CheY-like_superfamily"/>
</dbReference>
<dbReference type="SMART" id="SM00448">
    <property type="entry name" value="REC"/>
    <property type="match status" value="1"/>
</dbReference>
<dbReference type="PANTHER" id="PTHR48111">
    <property type="entry name" value="REGULATOR OF RPOS"/>
    <property type="match status" value="1"/>
</dbReference>
<dbReference type="GO" id="GO:0000976">
    <property type="term" value="F:transcription cis-regulatory region binding"/>
    <property type="evidence" value="ECO:0007669"/>
    <property type="project" value="TreeGrafter"/>
</dbReference>
<dbReference type="InterPro" id="IPR036388">
    <property type="entry name" value="WH-like_DNA-bd_sf"/>
</dbReference>
<dbReference type="STRING" id="1088721.JI59_08045"/>
<dbReference type="AlphaFoldDB" id="G6EDI5"/>
<feature type="domain" description="Response regulatory" evidence="4">
    <location>
        <begin position="5"/>
        <end position="118"/>
    </location>
</feature>
<evidence type="ECO:0000313" key="6">
    <source>
        <dbReference type="EMBL" id="EHJ60613.1"/>
    </source>
</evidence>
<keyword evidence="7" id="KW-1185">Reference proteome</keyword>
<dbReference type="EMBL" id="AGFM01000036">
    <property type="protein sequence ID" value="EHJ60613.1"/>
    <property type="molecule type" value="Genomic_DNA"/>
</dbReference>
<dbReference type="Pfam" id="PF00486">
    <property type="entry name" value="Trans_reg_C"/>
    <property type="match status" value="1"/>
</dbReference>
<keyword evidence="2" id="KW-0597">Phosphoprotein</keyword>
<protein>
    <submittedName>
        <fullName evidence="6">Response regulator(With CheY-like receiver domain and winged-helix DNA-binding domain)</fullName>
    </submittedName>
</protein>
<evidence type="ECO:0000259" key="5">
    <source>
        <dbReference type="PROSITE" id="PS51755"/>
    </source>
</evidence>
<dbReference type="InterPro" id="IPR016032">
    <property type="entry name" value="Sig_transdc_resp-reg_C-effctor"/>
</dbReference>
<dbReference type="GO" id="GO:0032993">
    <property type="term" value="C:protein-DNA complex"/>
    <property type="evidence" value="ECO:0007669"/>
    <property type="project" value="TreeGrafter"/>
</dbReference>
<dbReference type="InterPro" id="IPR001867">
    <property type="entry name" value="OmpR/PhoB-type_DNA-bd"/>
</dbReference>
<feature type="DNA-binding region" description="OmpR/PhoB-type" evidence="3">
    <location>
        <begin position="127"/>
        <end position="225"/>
    </location>
</feature>
<dbReference type="Gene3D" id="3.40.50.2300">
    <property type="match status" value="1"/>
</dbReference>
<dbReference type="SUPFAM" id="SSF46894">
    <property type="entry name" value="C-terminal effector domain of the bipartite response regulators"/>
    <property type="match status" value="1"/>
</dbReference>
<dbReference type="GO" id="GO:0006355">
    <property type="term" value="P:regulation of DNA-templated transcription"/>
    <property type="evidence" value="ECO:0007669"/>
    <property type="project" value="InterPro"/>
</dbReference>
<feature type="domain" description="OmpR/PhoB-type" evidence="5">
    <location>
        <begin position="127"/>
        <end position="225"/>
    </location>
</feature>
<dbReference type="PANTHER" id="PTHR48111:SF76">
    <property type="entry name" value="TWO-COMPONENT RESPONSE REGULATOR"/>
    <property type="match status" value="1"/>
</dbReference>
<dbReference type="Proteomes" id="UP000004030">
    <property type="component" value="Unassembled WGS sequence"/>
</dbReference>
<feature type="modified residue" description="4-aspartylphosphate" evidence="2">
    <location>
        <position position="53"/>
    </location>
</feature>
<proteinExistence type="predicted"/>